<protein>
    <submittedName>
        <fullName evidence="2">Glutaredoxin family protein</fullName>
    </submittedName>
</protein>
<feature type="domain" description="Glutaredoxin" evidence="1">
    <location>
        <begin position="5"/>
        <end position="30"/>
    </location>
</feature>
<dbReference type="SUPFAM" id="SSF52833">
    <property type="entry name" value="Thioredoxin-like"/>
    <property type="match status" value="1"/>
</dbReference>
<proteinExistence type="predicted"/>
<reference evidence="2" key="1">
    <citation type="submission" date="2024-07" db="EMBL/GenBank/DDBJ databases">
        <title>Identification and characteristics of an arsenic-resistant bacterial isolate, which belongs to a novel species.</title>
        <authorList>
            <person name="Juszczyk A."/>
            <person name="Kowalczyk A."/>
            <person name="Was K."/>
            <person name="Kosowicz W."/>
            <person name="Budzyn A."/>
            <person name="Latowski D."/>
        </authorList>
    </citation>
    <scope>NUCLEOTIDE SEQUENCE</scope>
    <source>
        <strain evidence="2">As8PL</strain>
        <plasmid evidence="2">unnamed</plasmid>
    </source>
</reference>
<evidence type="ECO:0000313" key="2">
    <source>
        <dbReference type="EMBL" id="XDI35232.1"/>
    </source>
</evidence>
<accession>A0AB39BNQ6</accession>
<organism evidence="2">
    <name type="scientific">Alkalihalophilus sp. As8PL</name>
    <dbReference type="NCBI Taxonomy" id="3237103"/>
    <lineage>
        <taxon>Bacteria</taxon>
        <taxon>Bacillati</taxon>
        <taxon>Bacillota</taxon>
        <taxon>Bacilli</taxon>
        <taxon>Bacillales</taxon>
        <taxon>Bacillaceae</taxon>
        <taxon>Alkalihalophilus</taxon>
    </lineage>
</organism>
<dbReference type="Pfam" id="PF00462">
    <property type="entry name" value="Glutaredoxin"/>
    <property type="match status" value="1"/>
</dbReference>
<dbReference type="InterPro" id="IPR036249">
    <property type="entry name" value="Thioredoxin-like_sf"/>
</dbReference>
<dbReference type="InterPro" id="IPR002109">
    <property type="entry name" value="Glutaredoxin"/>
</dbReference>
<dbReference type="Gene3D" id="3.40.30.10">
    <property type="entry name" value="Glutaredoxin"/>
    <property type="match status" value="1"/>
</dbReference>
<dbReference type="EMBL" id="CP162550">
    <property type="protein sequence ID" value="XDI35232.1"/>
    <property type="molecule type" value="Genomic_DNA"/>
</dbReference>
<geneLocation type="plasmid" evidence="2">
    <name>unnamed</name>
</geneLocation>
<name>A0AB39BNQ6_9BACI</name>
<gene>
    <name evidence="2" type="ORF">AB3N04_00500</name>
</gene>
<evidence type="ECO:0000259" key="1">
    <source>
        <dbReference type="Pfam" id="PF00462"/>
    </source>
</evidence>
<dbReference type="RefSeq" id="WP_368502847.1">
    <property type="nucleotide sequence ID" value="NZ_CP162550.1"/>
</dbReference>
<keyword evidence="2" id="KW-0614">Plasmid</keyword>
<dbReference type="AlphaFoldDB" id="A0AB39BNQ6"/>
<sequence>MYTLTLYTRPTCSDCQEAKKYLKDNDVNYVNMT</sequence>